<sequence length="44" mass="5330">MSKCSIIIFNNFFSFPSFSNTSAVHIFYGYRHRCLKYHNFYNNL</sequence>
<dbReference type="AlphaFoldDB" id="A0A0K2UZS6"/>
<proteinExistence type="predicted"/>
<reference evidence="1" key="1">
    <citation type="submission" date="2014-05" db="EMBL/GenBank/DDBJ databases">
        <authorList>
            <person name="Chronopoulou M."/>
        </authorList>
    </citation>
    <scope>NUCLEOTIDE SEQUENCE</scope>
    <source>
        <tissue evidence="1">Whole organism</tissue>
    </source>
</reference>
<protein>
    <submittedName>
        <fullName evidence="1">Uncharacterized protein</fullName>
    </submittedName>
</protein>
<accession>A0A0K2UZS6</accession>
<dbReference type="EMBL" id="HACA01026412">
    <property type="protein sequence ID" value="CDW43773.1"/>
    <property type="molecule type" value="Transcribed_RNA"/>
</dbReference>
<name>A0A0K2UZS6_LEPSM</name>
<organism evidence="1">
    <name type="scientific">Lepeophtheirus salmonis</name>
    <name type="common">Salmon louse</name>
    <name type="synonym">Caligus salmonis</name>
    <dbReference type="NCBI Taxonomy" id="72036"/>
    <lineage>
        <taxon>Eukaryota</taxon>
        <taxon>Metazoa</taxon>
        <taxon>Ecdysozoa</taxon>
        <taxon>Arthropoda</taxon>
        <taxon>Crustacea</taxon>
        <taxon>Multicrustacea</taxon>
        <taxon>Hexanauplia</taxon>
        <taxon>Copepoda</taxon>
        <taxon>Siphonostomatoida</taxon>
        <taxon>Caligidae</taxon>
        <taxon>Lepeophtheirus</taxon>
    </lineage>
</organism>
<evidence type="ECO:0000313" key="1">
    <source>
        <dbReference type="EMBL" id="CDW43773.1"/>
    </source>
</evidence>